<reference evidence="4 5" key="2">
    <citation type="submission" date="2017-10" db="EMBL/GenBank/DDBJ databases">
        <authorList>
            <person name="Banno H."/>
            <person name="Chua N.-H."/>
        </authorList>
    </citation>
    <scope>NUCLEOTIDE SEQUENCE [LARGE SCALE GENOMIC DNA]</scope>
    <source>
        <strain evidence="4 5">JK623</strain>
    </source>
</reference>
<dbReference type="PANTHER" id="PTHR43649:SF34">
    <property type="entry name" value="ABC TRANSPORTER PERIPLASMIC-BINDING PROTEIN YCJN-RELATED"/>
    <property type="match status" value="1"/>
</dbReference>
<evidence type="ECO:0000313" key="5">
    <source>
        <dbReference type="Proteomes" id="UP000224563"/>
    </source>
</evidence>
<organism evidence="4 5">
    <name type="scientific">Agathobacter ruminis</name>
    <dbReference type="NCBI Taxonomy" id="1712665"/>
    <lineage>
        <taxon>Bacteria</taxon>
        <taxon>Bacillati</taxon>
        <taxon>Bacillota</taxon>
        <taxon>Clostridia</taxon>
        <taxon>Lachnospirales</taxon>
        <taxon>Lachnospiraceae</taxon>
        <taxon>Agathobacter</taxon>
    </lineage>
</organism>
<name>A0A2G3E3R9_9FIRM</name>
<dbReference type="InterPro" id="IPR050490">
    <property type="entry name" value="Bact_solute-bd_prot1"/>
</dbReference>
<dbReference type="Proteomes" id="UP000224563">
    <property type="component" value="Unassembled WGS sequence"/>
</dbReference>
<sequence length="375" mass="41232">MAKAYTEKTGVEVEVYNADTDTTVASQVATRYASNDPYTITMVDAKDIYALADEYAYDLSNEDWASHTKLGITVNGKLAGFPFCVEARGLIYNAEAIEKITGEEFKPENYATLDAFKGLLDQLKAGGMEQPTAILSEYWSLGAHYFAEVYEQQKDPDAFVNGLLGGTEDLDNNAKFNELMDTFDVLKEYNYMKGSAANADREESSMKLAAGDVAFMFGGNWDWSVIKEYDHSDKMGIMPVPENTSDSTNTTLVGGGTKYLFVDASDNTSDEQRKAALDFLNWLVSDADGNAFLTESCALVPAFDQVTADALDPLSTSVKEYADAGLIATYDFLPDDHMTVVGQEIMQKYLDDAMSRAEMAAAVEEYFKSATPIKH</sequence>
<dbReference type="Pfam" id="PF13416">
    <property type="entry name" value="SBP_bac_8"/>
    <property type="match status" value="1"/>
</dbReference>
<evidence type="ECO:0000256" key="3">
    <source>
        <dbReference type="ARBA" id="ARBA00022729"/>
    </source>
</evidence>
<dbReference type="SUPFAM" id="SSF53850">
    <property type="entry name" value="Periplasmic binding protein-like II"/>
    <property type="match status" value="1"/>
</dbReference>
<proteinExistence type="inferred from homology"/>
<gene>
    <name evidence="4" type="ORF">CSX02_05455</name>
</gene>
<evidence type="ECO:0000256" key="1">
    <source>
        <dbReference type="ARBA" id="ARBA00008520"/>
    </source>
</evidence>
<dbReference type="EMBL" id="PDYG01000023">
    <property type="protein sequence ID" value="PHU37926.1"/>
    <property type="molecule type" value="Genomic_DNA"/>
</dbReference>
<keyword evidence="2" id="KW-0813">Transport</keyword>
<dbReference type="AlphaFoldDB" id="A0A2G3E3R9"/>
<accession>A0A2G3E3R9</accession>
<evidence type="ECO:0000313" key="4">
    <source>
        <dbReference type="EMBL" id="PHU37926.1"/>
    </source>
</evidence>
<protein>
    <submittedName>
        <fullName evidence="4">Capsular biosynthesis protein</fullName>
    </submittedName>
</protein>
<reference evidence="4 5" key="1">
    <citation type="submission" date="2017-10" db="EMBL/GenBank/DDBJ databases">
        <title>Resolving the taxonomy of Roseburia spp., Eubacterium rectale and Agathobacter spp. through phylogenomic analysis.</title>
        <authorList>
            <person name="Sheridan P.O."/>
            <person name="Walker A.W."/>
            <person name="Duncan S.H."/>
            <person name="Scott K.P."/>
            <person name="Toole P.W.O."/>
            <person name="Luis P."/>
            <person name="Flint H.J."/>
        </authorList>
    </citation>
    <scope>NUCLEOTIDE SEQUENCE [LARGE SCALE GENOMIC DNA]</scope>
    <source>
        <strain evidence="4 5">JK623</strain>
    </source>
</reference>
<dbReference type="InterPro" id="IPR006059">
    <property type="entry name" value="SBP"/>
</dbReference>
<keyword evidence="3" id="KW-0732">Signal</keyword>
<dbReference type="PANTHER" id="PTHR43649">
    <property type="entry name" value="ARABINOSE-BINDING PROTEIN-RELATED"/>
    <property type="match status" value="1"/>
</dbReference>
<keyword evidence="5" id="KW-1185">Reference proteome</keyword>
<comment type="caution">
    <text evidence="4">The sequence shown here is derived from an EMBL/GenBank/DDBJ whole genome shotgun (WGS) entry which is preliminary data.</text>
</comment>
<comment type="similarity">
    <text evidence="1">Belongs to the bacterial solute-binding protein 1 family.</text>
</comment>
<evidence type="ECO:0000256" key="2">
    <source>
        <dbReference type="ARBA" id="ARBA00022448"/>
    </source>
</evidence>
<dbReference type="Gene3D" id="3.40.190.10">
    <property type="entry name" value="Periplasmic binding protein-like II"/>
    <property type="match status" value="2"/>
</dbReference>